<comment type="caution">
    <text evidence="1">The sequence shown here is derived from an EMBL/GenBank/DDBJ whole genome shotgun (WGS) entry which is preliminary data.</text>
</comment>
<dbReference type="RefSeq" id="WP_202659063.1">
    <property type="nucleotide sequence ID" value="NZ_JAESVP010000003.1"/>
</dbReference>
<dbReference type="AlphaFoldDB" id="A0A8J7MQW7"/>
<evidence type="ECO:0000313" key="2">
    <source>
        <dbReference type="Proteomes" id="UP000619033"/>
    </source>
</evidence>
<gene>
    <name evidence="1" type="ORF">JI744_07450</name>
</gene>
<reference evidence="1" key="1">
    <citation type="submission" date="2021-01" db="EMBL/GenBank/DDBJ databases">
        <title>Genome seq and assembly of Tabrizicola sp. KVB23.</title>
        <authorList>
            <person name="Chhetri G."/>
        </authorList>
    </citation>
    <scope>NUCLEOTIDE SEQUENCE</scope>
    <source>
        <strain evidence="1">KVB23</strain>
    </source>
</reference>
<dbReference type="Proteomes" id="UP000619033">
    <property type="component" value="Unassembled WGS sequence"/>
</dbReference>
<organism evidence="1 2">
    <name type="scientific">Fuscibacter oryzae</name>
    <dbReference type="NCBI Taxonomy" id="2803939"/>
    <lineage>
        <taxon>Bacteria</taxon>
        <taxon>Pseudomonadati</taxon>
        <taxon>Pseudomonadota</taxon>
        <taxon>Alphaproteobacteria</taxon>
        <taxon>Rhodobacterales</taxon>
        <taxon>Paracoccaceae</taxon>
        <taxon>Fuscibacter</taxon>
    </lineage>
</organism>
<proteinExistence type="predicted"/>
<evidence type="ECO:0000313" key="1">
    <source>
        <dbReference type="EMBL" id="MBL4927937.1"/>
    </source>
</evidence>
<keyword evidence="2" id="KW-1185">Reference proteome</keyword>
<dbReference type="EMBL" id="JAESVP010000003">
    <property type="protein sequence ID" value="MBL4927937.1"/>
    <property type="molecule type" value="Genomic_DNA"/>
</dbReference>
<sequence>MTQKNPTTAFDPTLGAIHDLTIASEFLMVALRAITATQRVNDRQAQEAISLTLRKLRPLMVA</sequence>
<protein>
    <submittedName>
        <fullName evidence="1">Uncharacterized protein</fullName>
    </submittedName>
</protein>
<name>A0A8J7MQW7_9RHOB</name>
<accession>A0A8J7MQW7</accession>